<dbReference type="EMBL" id="CZQA01000010">
    <property type="protein sequence ID" value="CUS37916.1"/>
    <property type="molecule type" value="Genomic_DNA"/>
</dbReference>
<reference evidence="3 4" key="1">
    <citation type="submission" date="2015-10" db="EMBL/GenBank/DDBJ databases">
        <authorList>
            <person name="Gilbert D.G."/>
        </authorList>
    </citation>
    <scope>NUCLEOTIDE SEQUENCE [LARGE SCALE GENOMIC DNA]</scope>
    <source>
        <strain evidence="3">COMA1</strain>
    </source>
</reference>
<sequence length="261" mass="29611">MTRSPTGDLDHPSESELSAKLEADLLPKHVAVIMDGNGRWAELRGLPRIAGHREGINSVREMITLCLELGIHALTIYAFSQENWNRPTQEISALMGLLEHYLSTERASLIEQGVRFRAVGRHELLPPSAQHWVRTTEKETAHLEKLVLTVALSYGGRAEIVDAVKALVRDVQAGTIQAEQIDEPTVQRHLSTHPLPDPDLLIRTSGEARISNFLLWQLAYTELCFTPTLWPDFRRREFLLALIEYQRRERRFGRVLSTVPS</sequence>
<dbReference type="GO" id="GO:0016094">
    <property type="term" value="P:polyprenol biosynthetic process"/>
    <property type="evidence" value="ECO:0007669"/>
    <property type="project" value="TreeGrafter"/>
</dbReference>
<keyword evidence="2" id="KW-0479">Metal-binding</keyword>
<gene>
    <name evidence="3" type="primary">ispU</name>
    <name evidence="3" type="ORF">COMA1_40321</name>
</gene>
<dbReference type="AlphaFoldDB" id="A0A0S4LK54"/>
<feature type="binding site" evidence="2">
    <location>
        <position position="222"/>
    </location>
    <ligand>
        <name>Mg(2+)</name>
        <dbReference type="ChEBI" id="CHEBI:18420"/>
    </ligand>
</feature>
<dbReference type="HAMAP" id="MF_01139">
    <property type="entry name" value="ISPT"/>
    <property type="match status" value="1"/>
</dbReference>
<evidence type="ECO:0000256" key="2">
    <source>
        <dbReference type="HAMAP-Rule" id="MF_01139"/>
    </source>
</evidence>
<comment type="subunit">
    <text evidence="2">Homodimer.</text>
</comment>
<dbReference type="STRING" id="1742972.COMA1_40321"/>
<feature type="binding site" evidence="2">
    <location>
        <position position="86"/>
    </location>
    <ligand>
        <name>substrate</name>
    </ligand>
</feature>
<feature type="active site" evidence="2">
    <location>
        <position position="35"/>
    </location>
</feature>
<evidence type="ECO:0000313" key="3">
    <source>
        <dbReference type="EMBL" id="CUS37916.1"/>
    </source>
</evidence>
<accession>A0A0S4LK54</accession>
<feature type="binding site" evidence="2">
    <location>
        <position position="48"/>
    </location>
    <ligand>
        <name>substrate</name>
    </ligand>
</feature>
<dbReference type="PANTHER" id="PTHR10291:SF0">
    <property type="entry name" value="DEHYDRODOLICHYL DIPHOSPHATE SYNTHASE 2"/>
    <property type="match status" value="1"/>
</dbReference>
<comment type="similarity">
    <text evidence="2">Belongs to the UPP synthase family.</text>
</comment>
<dbReference type="Pfam" id="PF01255">
    <property type="entry name" value="Prenyltransf"/>
    <property type="match status" value="1"/>
</dbReference>
<proteinExistence type="inferred from homology"/>
<dbReference type="Gene3D" id="3.40.1180.10">
    <property type="entry name" value="Decaprenyl diphosphate synthase-like"/>
    <property type="match status" value="1"/>
</dbReference>
<dbReference type="PROSITE" id="PS01066">
    <property type="entry name" value="UPP_SYNTHASE"/>
    <property type="match status" value="1"/>
</dbReference>
<feature type="active site" description="Proton acceptor" evidence="2">
    <location>
        <position position="83"/>
    </location>
</feature>
<dbReference type="GO" id="GO:0000287">
    <property type="term" value="F:magnesium ion binding"/>
    <property type="evidence" value="ECO:0007669"/>
    <property type="project" value="UniProtKB-UniRule"/>
</dbReference>
<protein>
    <recommendedName>
        <fullName evidence="2">Isoprenyl transferase</fullName>
        <ecNumber evidence="2">2.5.1.-</ecNumber>
    </recommendedName>
</protein>
<dbReference type="RefSeq" id="WP_090750416.1">
    <property type="nucleotide sequence ID" value="NZ_CZQA01000010.1"/>
</dbReference>
<dbReference type="Proteomes" id="UP000199032">
    <property type="component" value="Unassembled WGS sequence"/>
</dbReference>
<feature type="binding site" evidence="2">
    <location>
        <position position="52"/>
    </location>
    <ligand>
        <name>substrate</name>
    </ligand>
</feature>
<keyword evidence="1 2" id="KW-0808">Transferase</keyword>
<dbReference type="FunFam" id="3.40.1180.10:FF:000001">
    <property type="entry name" value="(2E,6E)-farnesyl-diphosphate-specific ditrans,polycis-undecaprenyl-diphosphate synthase"/>
    <property type="match status" value="1"/>
</dbReference>
<dbReference type="GO" id="GO:0045547">
    <property type="term" value="F:ditrans,polycis-polyprenyl diphosphate synthase [(2E,6E)-farnesyl diphosphate specific] activity"/>
    <property type="evidence" value="ECO:0007669"/>
    <property type="project" value="TreeGrafter"/>
</dbReference>
<dbReference type="InterPro" id="IPR001441">
    <property type="entry name" value="UPP_synth-like"/>
</dbReference>
<feature type="binding site" evidence="2">
    <location>
        <position position="35"/>
    </location>
    <ligand>
        <name>Mg(2+)</name>
        <dbReference type="ChEBI" id="CHEBI:18420"/>
    </ligand>
</feature>
<dbReference type="NCBIfam" id="NF011405">
    <property type="entry name" value="PRK14830.1"/>
    <property type="match status" value="1"/>
</dbReference>
<dbReference type="CDD" id="cd00475">
    <property type="entry name" value="Cis_IPPS"/>
    <property type="match status" value="1"/>
</dbReference>
<keyword evidence="4" id="KW-1185">Reference proteome</keyword>
<dbReference type="InterPro" id="IPR036424">
    <property type="entry name" value="UPP_synth-like_sf"/>
</dbReference>
<dbReference type="OrthoDB" id="4191603at2"/>
<feature type="binding site" evidence="2">
    <location>
        <begin position="36"/>
        <end position="39"/>
    </location>
    <ligand>
        <name>substrate</name>
    </ligand>
</feature>
<comment type="function">
    <text evidence="2">Catalyzes the condensation of isopentenyl diphosphate (IPP) with allylic pyrophosphates generating different type of terpenoids.</text>
</comment>
<dbReference type="SUPFAM" id="SSF64005">
    <property type="entry name" value="Undecaprenyl diphosphate synthase"/>
    <property type="match status" value="1"/>
</dbReference>
<feature type="binding site" evidence="2">
    <location>
        <position position="203"/>
    </location>
    <ligand>
        <name>substrate</name>
    </ligand>
</feature>
<evidence type="ECO:0000256" key="1">
    <source>
        <dbReference type="ARBA" id="ARBA00022679"/>
    </source>
</evidence>
<dbReference type="InterPro" id="IPR018520">
    <property type="entry name" value="UPP_synth-like_CS"/>
</dbReference>
<dbReference type="PANTHER" id="PTHR10291">
    <property type="entry name" value="DEHYDRODOLICHYL DIPHOSPHATE SYNTHASE FAMILY MEMBER"/>
    <property type="match status" value="1"/>
</dbReference>
<dbReference type="EC" id="2.5.1.-" evidence="2"/>
<feature type="binding site" evidence="2">
    <location>
        <position position="40"/>
    </location>
    <ligand>
        <name>substrate</name>
    </ligand>
</feature>
<comment type="cofactor">
    <cofactor evidence="2">
        <name>Mg(2+)</name>
        <dbReference type="ChEBI" id="CHEBI:18420"/>
    </cofactor>
    <text evidence="2">Binds 2 magnesium ions per subunit.</text>
</comment>
<feature type="binding site" evidence="2">
    <location>
        <begin position="209"/>
        <end position="211"/>
    </location>
    <ligand>
        <name>substrate</name>
    </ligand>
</feature>
<feature type="binding site" evidence="2">
    <location>
        <position position="84"/>
    </location>
    <ligand>
        <name>substrate</name>
    </ligand>
</feature>
<feature type="binding site" evidence="2">
    <location>
        <begin position="80"/>
        <end position="82"/>
    </location>
    <ligand>
        <name>substrate</name>
    </ligand>
</feature>
<name>A0A0S4LK54_9BACT</name>
<organism evidence="3 4">
    <name type="scientific">Candidatus Nitrospira nitrosa</name>
    <dbReference type="NCBI Taxonomy" id="1742972"/>
    <lineage>
        <taxon>Bacteria</taxon>
        <taxon>Pseudomonadati</taxon>
        <taxon>Nitrospirota</taxon>
        <taxon>Nitrospiria</taxon>
        <taxon>Nitrospirales</taxon>
        <taxon>Nitrospiraceae</taxon>
        <taxon>Nitrospira</taxon>
    </lineage>
</organism>
<keyword evidence="2" id="KW-0460">Magnesium</keyword>
<evidence type="ECO:0000313" key="4">
    <source>
        <dbReference type="Proteomes" id="UP000199032"/>
    </source>
</evidence>
<dbReference type="NCBIfam" id="TIGR00055">
    <property type="entry name" value="uppS"/>
    <property type="match status" value="1"/>
</dbReference>